<protein>
    <recommendedName>
        <fullName evidence="4">Dirigent protein</fullName>
    </recommendedName>
</protein>
<comment type="function">
    <text evidence="4">Dirigent proteins impart stereoselectivity on the phenoxy radical-coupling reaction, yielding optically active lignans from two molecules of coniferyl alcohol in the biosynthesis of lignans, flavonolignans, and alkaloids and thus plays a central role in plant secondary metabolism.</text>
</comment>
<dbReference type="AlphaFoldDB" id="A0A5K0V0S0"/>
<dbReference type="Gramene" id="NC1G0148090.1">
    <property type="protein sequence ID" value="NC1G0148090.1:cds"/>
    <property type="gene ID" value="NC1G0148090"/>
</dbReference>
<organism evidence="5">
    <name type="scientific">Nymphaea colorata</name>
    <name type="common">pocket water lily</name>
    <dbReference type="NCBI Taxonomy" id="210225"/>
    <lineage>
        <taxon>Eukaryota</taxon>
        <taxon>Viridiplantae</taxon>
        <taxon>Streptophyta</taxon>
        <taxon>Embryophyta</taxon>
        <taxon>Tracheophyta</taxon>
        <taxon>Spermatophyta</taxon>
        <taxon>Magnoliopsida</taxon>
        <taxon>Nymphaeales</taxon>
        <taxon>Nymphaeaceae</taxon>
        <taxon>Nymphaea</taxon>
    </lineage>
</organism>
<evidence type="ECO:0000256" key="1">
    <source>
        <dbReference type="ARBA" id="ARBA00010746"/>
    </source>
</evidence>
<evidence type="ECO:0000256" key="3">
    <source>
        <dbReference type="ARBA" id="ARBA00022525"/>
    </source>
</evidence>
<comment type="subunit">
    <text evidence="2 4">Homodimer.</text>
</comment>
<evidence type="ECO:0000256" key="2">
    <source>
        <dbReference type="ARBA" id="ARBA00011738"/>
    </source>
</evidence>
<proteinExistence type="inferred from homology"/>
<dbReference type="EMBL" id="LR721774">
    <property type="protein sequence ID" value="VVV34625.1"/>
    <property type="molecule type" value="Genomic_DNA"/>
</dbReference>
<dbReference type="GO" id="GO:0009699">
    <property type="term" value="P:phenylpropanoid biosynthetic process"/>
    <property type="evidence" value="ECO:0007669"/>
    <property type="project" value="UniProtKB-ARBA"/>
</dbReference>
<dbReference type="PANTHER" id="PTHR21495">
    <property type="entry name" value="NUCLEOPORIN-RELATED"/>
    <property type="match status" value="1"/>
</dbReference>
<dbReference type="GO" id="GO:0048046">
    <property type="term" value="C:apoplast"/>
    <property type="evidence" value="ECO:0007669"/>
    <property type="project" value="UniProtKB-SubCell"/>
</dbReference>
<feature type="chain" id="PRO_5023969739" description="Dirigent protein" evidence="4">
    <location>
        <begin position="29"/>
        <end position="114"/>
    </location>
</feature>
<comment type="similarity">
    <text evidence="1 4">Belongs to the plant dirigent protein family.</text>
</comment>
<reference evidence="5" key="1">
    <citation type="submission" date="2019-09" db="EMBL/GenBank/DDBJ databases">
        <authorList>
            <person name="Zhang L."/>
        </authorList>
    </citation>
    <scope>NUCLEOTIDE SEQUENCE</scope>
</reference>
<dbReference type="InterPro" id="IPR044859">
    <property type="entry name" value="Allene_oxi_cyc_Dirigent"/>
</dbReference>
<keyword evidence="3 4" id="KW-0964">Secreted</keyword>
<dbReference type="Gene3D" id="2.40.480.10">
    <property type="entry name" value="Allene oxide cyclase-like"/>
    <property type="match status" value="1"/>
</dbReference>
<gene>
    <name evidence="5" type="ORF">NYM_LOCUS2497</name>
</gene>
<dbReference type="InterPro" id="IPR004265">
    <property type="entry name" value="Dirigent"/>
</dbReference>
<keyword evidence="4" id="KW-0732">Signal</keyword>
<feature type="signal peptide" evidence="4">
    <location>
        <begin position="1"/>
        <end position="28"/>
    </location>
</feature>
<evidence type="ECO:0000256" key="4">
    <source>
        <dbReference type="RuleBase" id="RU363099"/>
    </source>
</evidence>
<accession>A0A5K0V0S0</accession>
<keyword evidence="4" id="KW-0052">Apoplast</keyword>
<sequence length="114" mass="12323">MASSLLPNCSTTIFLSCFLFLLAAAVDAKLVHSQRVLSRPLKEKMSHLHFYFHDIVSGRNPTAVTVAGAKNSTSLTGFGDIVMIDDPLTEGPELSSKLVGRAQGLYTPRQGCRT</sequence>
<evidence type="ECO:0000313" key="5">
    <source>
        <dbReference type="EMBL" id="VVV34625.1"/>
    </source>
</evidence>
<name>A0A5K0V0S0_9MAGN</name>
<comment type="subcellular location">
    <subcellularLocation>
        <location evidence="4">Secreted</location>
        <location evidence="4">Extracellular space</location>
        <location evidence="4">Apoplast</location>
    </subcellularLocation>
</comment>
<dbReference type="Pfam" id="PF03018">
    <property type="entry name" value="Dirigent"/>
    <property type="match status" value="1"/>
</dbReference>